<feature type="compositionally biased region" description="Basic and acidic residues" evidence="2">
    <location>
        <begin position="513"/>
        <end position="559"/>
    </location>
</feature>
<feature type="compositionally biased region" description="Low complexity" evidence="2">
    <location>
        <begin position="967"/>
        <end position="979"/>
    </location>
</feature>
<feature type="compositionally biased region" description="Basic and acidic residues" evidence="2">
    <location>
        <begin position="628"/>
        <end position="640"/>
    </location>
</feature>
<keyword evidence="1" id="KW-0802">TPR repeat</keyword>
<evidence type="ECO:0000256" key="1">
    <source>
        <dbReference type="PROSITE-ProRule" id="PRU00339"/>
    </source>
</evidence>
<accession>A0ABQ3WDU0</accession>
<dbReference type="SUPFAM" id="SSF48452">
    <property type="entry name" value="TPR-like"/>
    <property type="match status" value="1"/>
</dbReference>
<evidence type="ECO:0000313" key="3">
    <source>
        <dbReference type="EMBL" id="GID44769.1"/>
    </source>
</evidence>
<dbReference type="SMART" id="SM00028">
    <property type="entry name" value="TPR"/>
    <property type="match status" value="2"/>
</dbReference>
<name>A0ABQ3WDU0_9ACTN</name>
<organism evidence="3">
    <name type="scientific">Actinoplanes campanulatus</name>
    <dbReference type="NCBI Taxonomy" id="113559"/>
    <lineage>
        <taxon>Bacteria</taxon>
        <taxon>Bacillati</taxon>
        <taxon>Actinomycetota</taxon>
        <taxon>Actinomycetes</taxon>
        <taxon>Micromonosporales</taxon>
        <taxon>Micromonosporaceae</taxon>
        <taxon>Actinoplanes</taxon>
    </lineage>
</organism>
<dbReference type="Gene3D" id="1.25.40.10">
    <property type="entry name" value="Tetratricopeptide repeat domain"/>
    <property type="match status" value="1"/>
</dbReference>
<dbReference type="InterPro" id="IPR011990">
    <property type="entry name" value="TPR-like_helical_dom_sf"/>
</dbReference>
<dbReference type="PANTHER" id="PTHR37841:SF1">
    <property type="entry name" value="DUF3298 DOMAIN-CONTAINING PROTEIN"/>
    <property type="match status" value="1"/>
</dbReference>
<feature type="compositionally biased region" description="Basic and acidic residues" evidence="2">
    <location>
        <begin position="879"/>
        <end position="895"/>
    </location>
</feature>
<feature type="compositionally biased region" description="Basic and acidic residues" evidence="2">
    <location>
        <begin position="183"/>
        <end position="201"/>
    </location>
</feature>
<feature type="compositionally biased region" description="Acidic residues" evidence="2">
    <location>
        <begin position="474"/>
        <end position="492"/>
    </location>
</feature>
<feature type="compositionally biased region" description="Basic and acidic residues" evidence="2">
    <location>
        <begin position="463"/>
        <end position="472"/>
    </location>
</feature>
<feature type="compositionally biased region" description="Low complexity" evidence="2">
    <location>
        <begin position="678"/>
        <end position="694"/>
    </location>
</feature>
<feature type="compositionally biased region" description="Low complexity" evidence="2">
    <location>
        <begin position="332"/>
        <end position="357"/>
    </location>
</feature>
<reference evidence="3" key="1">
    <citation type="submission" date="2021-01" db="EMBL/GenBank/DDBJ databases">
        <title>Whole genome shotgun sequence of Actinoplanes capillaceus NBRC 16408.</title>
        <authorList>
            <person name="Komaki H."/>
            <person name="Tamura T."/>
        </authorList>
    </citation>
    <scope>NUCLEOTIDE SEQUENCE [LARGE SCALE GENOMIC DNA]</scope>
    <source>
        <strain evidence="3">NBRC 16408</strain>
    </source>
</reference>
<dbReference type="InterPro" id="IPR032774">
    <property type="entry name" value="WG_beta_rep"/>
</dbReference>
<protein>
    <recommendedName>
        <fullName evidence="4">WG containing repeat-containing protein</fullName>
    </recommendedName>
</protein>
<comment type="caution">
    <text evidence="3">The sequence shown here is derived from an EMBL/GenBank/DDBJ whole genome shotgun (WGS) entry which is preliminary data.</text>
</comment>
<dbReference type="EMBL" id="BOMF01000039">
    <property type="protein sequence ID" value="GID44769.1"/>
    <property type="molecule type" value="Genomic_DNA"/>
</dbReference>
<dbReference type="Pfam" id="PF14903">
    <property type="entry name" value="WG_beta_rep"/>
    <property type="match status" value="2"/>
</dbReference>
<feature type="compositionally biased region" description="Low complexity" evidence="2">
    <location>
        <begin position="123"/>
        <end position="148"/>
    </location>
</feature>
<feature type="compositionally biased region" description="Low complexity" evidence="2">
    <location>
        <begin position="735"/>
        <end position="766"/>
    </location>
</feature>
<feature type="compositionally biased region" description="Low complexity" evidence="2">
    <location>
        <begin position="381"/>
        <end position="413"/>
    </location>
</feature>
<feature type="compositionally biased region" description="Basic and acidic residues" evidence="2">
    <location>
        <begin position="1015"/>
        <end position="1045"/>
    </location>
</feature>
<dbReference type="InterPro" id="IPR019734">
    <property type="entry name" value="TPR_rpt"/>
</dbReference>
<feature type="repeat" description="TPR" evidence="1">
    <location>
        <begin position="1169"/>
        <end position="1202"/>
    </location>
</feature>
<dbReference type="PROSITE" id="PS50005">
    <property type="entry name" value="TPR"/>
    <property type="match status" value="1"/>
</dbReference>
<evidence type="ECO:0008006" key="4">
    <source>
        <dbReference type="Google" id="ProtNLM"/>
    </source>
</evidence>
<feature type="compositionally biased region" description="Acidic residues" evidence="2">
    <location>
        <begin position="423"/>
        <end position="434"/>
    </location>
</feature>
<feature type="compositionally biased region" description="Low complexity" evidence="2">
    <location>
        <begin position="79"/>
        <end position="89"/>
    </location>
</feature>
<proteinExistence type="predicted"/>
<sequence>MPHRGGESRPVSPAGPSYGAPRPVPSETFPAYADERRSPRPGRTPDAPFDLRPAPQERNSPAPSRPAAQPTRVTPQSAVPPAAVYPVAPGQTPGLSVPTGPGGIVPVSGPAAPFGPDSHTGMPGHAAPAAEATTPAPGSPTAPSGVAPVSGPAAFQAGAPSLADPGHAVPVAGAAPGVSFPAGREDGHQGQDPTRPLDPRRSGQTPTGTADHGPGSSPEDPTRPFGLRRTGAEGFGPGAERTQAIDPRALASFAASGQAPKPDENTAVAGPRHGGDETQSPAGRHSVGADPRHAAAAPAEDIDRSAEAPTARPFATDAAAQPVTGAPFVAEPSTGAPFAAAPSSSGPGAVAPVTGGPETVAPVTGEPGVGEPSTGEPETHGLGWLLSMSGLGATTPVAETEPAAVAEEVPDTAQPLGWFAPGELDDDTELEEAEPASAEAGGIPAGDGEALSDVENPMPEATDAPKRLHADYLTDVDESTEADVSPDSEFTAEADNSGDHAHVEGSADTEEPFAARESARADEPARTHEPARADEAGRNHEPAGTDEFARTDQLARADEPASQADVTAHPEATVVGERLDPTGDEAAVVQDGAAGQTVVTSVAAVREHDAARPGEESPLAAEGILPDVPDHESAVPHGDVEEISTETPAGASEAVHRGNAAQESAPGAEGSRSEPEQSAVTEVPPSEVVAPVVSYLLAGTDELTEESATRSPGTTDEPAEDSTPATTDEIGDTGTGSSAEGGAATGQSTEPVPAVDSAAPAAGSDALETDGAVSEASGVEEAGATFDGGAPEVPSDVVSPDEVATGDSAEADESGHSPEADEPAPFPEVDETVPSAEAESGPFPEVDETVPSAEAESGPSPEAGSTAEGGIPDDVEGDPGEREATHEGELNRPVEETTDSAAMGTSGEDDPGHEVAPGTGSGHGDDPLETGSPAEAEGVRETGPDSGGDDADPSDQATSVVDGAESDSTGTEGDAAGAEAGRGERDSGAPDVPLNGVTPAEEKTGGAAGAGVAGRSRETRPEARTEPVRQRRDQRAPADRRRADPEQILASYTWEFDPRTLREQVDEPDRLWDLVDRLTDRLEYAERDNVRAGLLGLRAVVSRVLGELDDALADGREAVRHAEASGELRPVSIAQARLAHVLQWRGEFAEADRLFAQADSPELPAPTRAEISELAGRSAFEQGRYLEAVNHFERALDVRRGEDPELVERIELALDAITRRTGDGWGPYPRSRDELLGLPEAPMPLLDDGAGLWGYAAAVEPRYAEAQPFAEGVAWVRRPDSHAWELIDSGGELVIPAAHGYLAVGRFAEGLAWVTRGDATGWFAIDRQNRLVVAPGAYEDARPFRRGLAVVRQAGLWGAVDRHGRIAVRPRFRRFATVLHVGGPVDGFTDEGLAVVDAGDRFGVLDRTGQLVVAAVHAAVVIHPSAFLVRNAAGLWGALDREGEPLADMGHRDLADVVDQLPVEARPVL</sequence>
<feature type="region of interest" description="Disordered" evidence="2">
    <location>
        <begin position="1"/>
        <end position="584"/>
    </location>
</feature>
<dbReference type="PANTHER" id="PTHR37841">
    <property type="entry name" value="GLR2918 PROTEIN"/>
    <property type="match status" value="1"/>
</dbReference>
<evidence type="ECO:0000256" key="2">
    <source>
        <dbReference type="SAM" id="MobiDB-lite"/>
    </source>
</evidence>
<feature type="compositionally biased region" description="Low complexity" evidence="2">
    <location>
        <begin position="163"/>
        <end position="182"/>
    </location>
</feature>
<feature type="compositionally biased region" description="Basic and acidic residues" evidence="2">
    <location>
        <begin position="605"/>
        <end position="615"/>
    </location>
</feature>
<gene>
    <name evidence="3" type="ORF">Aca07nite_20440</name>
</gene>
<feature type="region of interest" description="Disordered" evidence="2">
    <location>
        <begin position="604"/>
        <end position="1046"/>
    </location>
</feature>